<proteinExistence type="predicted"/>
<dbReference type="InterPro" id="IPR034505">
    <property type="entry name" value="Coproporphyrinogen-III_oxidase"/>
</dbReference>
<evidence type="ECO:0000259" key="6">
    <source>
        <dbReference type="PROSITE" id="PS51918"/>
    </source>
</evidence>
<dbReference type="PANTHER" id="PTHR13932">
    <property type="entry name" value="COPROPORPHYRINIGEN III OXIDASE"/>
    <property type="match status" value="1"/>
</dbReference>
<dbReference type="EC" id="1.3.98.3" evidence="7"/>
<dbReference type="PANTHER" id="PTHR13932:SF5">
    <property type="entry name" value="RADICAL S-ADENOSYL METHIONINE DOMAIN-CONTAINING PROTEIN 1, MITOCHONDRIAL"/>
    <property type="match status" value="1"/>
</dbReference>
<dbReference type="Proteomes" id="UP001185092">
    <property type="component" value="Unassembled WGS sequence"/>
</dbReference>
<name>A0AAE3XR24_9BACT</name>
<dbReference type="GO" id="GO:0051539">
    <property type="term" value="F:4 iron, 4 sulfur cluster binding"/>
    <property type="evidence" value="ECO:0007669"/>
    <property type="project" value="TreeGrafter"/>
</dbReference>
<sequence length="442" mass="51410">MRKGSLKEYIKESYFHSYAYSYPHKMSYRSFEKPVSLKRIWEKESKDNLFLYLHVPFCEMRCGFCNLFTIANPKSDLQNPFVEALFRQIDAVKEQLGALNFANVAWGGGTPSYLSLEEMYEVHDRMKKSFGLNSTRINTAIEVSPKTITTDKIAFLKEENFFRVSMGVQSFIEDEVRAMGRPQRFDEVERAIKELKNADFPLLNLDLIYGAENQTPESWQYSLDRMLEVSPEEVFLYPLYVRPLTGLGKQEKSWDDFRMGLYLQARDFLMKNGYEQITMRQFKKIGAPNFIHADYHSQENGMIGLGVGARSYTRDTHYSSDYAVGRKSIKGIISDFNEKSVDQFSFANYGTMLNIEEQKRRYLIKSFCEGSGLETNRYNNYFQANVFEDFADELEELEENELISFKDNKITLTLEGRALEDVIGPWLYSEHVKEAIGEFDLA</sequence>
<dbReference type="InterPro" id="IPR007197">
    <property type="entry name" value="rSAM"/>
</dbReference>
<organism evidence="7 8">
    <name type="scientific">Aureibacter tunicatorum</name>
    <dbReference type="NCBI Taxonomy" id="866807"/>
    <lineage>
        <taxon>Bacteria</taxon>
        <taxon>Pseudomonadati</taxon>
        <taxon>Bacteroidota</taxon>
        <taxon>Cytophagia</taxon>
        <taxon>Cytophagales</taxon>
        <taxon>Persicobacteraceae</taxon>
        <taxon>Aureibacter</taxon>
    </lineage>
</organism>
<dbReference type="Pfam" id="PF04055">
    <property type="entry name" value="Radical_SAM"/>
    <property type="match status" value="1"/>
</dbReference>
<dbReference type="GO" id="GO:0005737">
    <property type="term" value="C:cytoplasm"/>
    <property type="evidence" value="ECO:0007669"/>
    <property type="project" value="TreeGrafter"/>
</dbReference>
<dbReference type="SUPFAM" id="SSF102114">
    <property type="entry name" value="Radical SAM enzymes"/>
    <property type="match status" value="1"/>
</dbReference>
<evidence type="ECO:0000313" key="7">
    <source>
        <dbReference type="EMBL" id="MDR6239869.1"/>
    </source>
</evidence>
<dbReference type="SFLD" id="SFLDG01065">
    <property type="entry name" value="anaerobic_coproporphyrinogen-I"/>
    <property type="match status" value="1"/>
</dbReference>
<comment type="cofactor">
    <cofactor evidence="1">
        <name>[4Fe-4S] cluster</name>
        <dbReference type="ChEBI" id="CHEBI:49883"/>
    </cofactor>
</comment>
<dbReference type="SFLD" id="SFLDS00029">
    <property type="entry name" value="Radical_SAM"/>
    <property type="match status" value="1"/>
</dbReference>
<protein>
    <submittedName>
        <fullName evidence="7">Oxygen-independent coproporphyrinogen-3 oxidase</fullName>
        <ecNumber evidence="7">1.3.98.3</ecNumber>
    </submittedName>
</protein>
<keyword evidence="8" id="KW-1185">Reference proteome</keyword>
<dbReference type="SMART" id="SM00729">
    <property type="entry name" value="Elp3"/>
    <property type="match status" value="1"/>
</dbReference>
<evidence type="ECO:0000256" key="1">
    <source>
        <dbReference type="ARBA" id="ARBA00001966"/>
    </source>
</evidence>
<dbReference type="AlphaFoldDB" id="A0AAE3XR24"/>
<dbReference type="NCBIfam" id="NF006067">
    <property type="entry name" value="PRK08208.1"/>
    <property type="match status" value="1"/>
</dbReference>
<evidence type="ECO:0000256" key="2">
    <source>
        <dbReference type="ARBA" id="ARBA00022691"/>
    </source>
</evidence>
<evidence type="ECO:0000313" key="8">
    <source>
        <dbReference type="Proteomes" id="UP001185092"/>
    </source>
</evidence>
<keyword evidence="4" id="KW-0408">Iron</keyword>
<dbReference type="GO" id="GO:0006779">
    <property type="term" value="P:porphyrin-containing compound biosynthetic process"/>
    <property type="evidence" value="ECO:0007669"/>
    <property type="project" value="TreeGrafter"/>
</dbReference>
<evidence type="ECO:0000256" key="4">
    <source>
        <dbReference type="ARBA" id="ARBA00023004"/>
    </source>
</evidence>
<gene>
    <name evidence="7" type="ORF">HNQ88_002917</name>
</gene>
<dbReference type="PROSITE" id="PS51918">
    <property type="entry name" value="RADICAL_SAM"/>
    <property type="match status" value="1"/>
</dbReference>
<keyword evidence="7" id="KW-0560">Oxidoreductase</keyword>
<dbReference type="GO" id="GO:0046872">
    <property type="term" value="F:metal ion binding"/>
    <property type="evidence" value="ECO:0007669"/>
    <property type="project" value="UniProtKB-KW"/>
</dbReference>
<accession>A0AAE3XR24</accession>
<dbReference type="InterPro" id="IPR013785">
    <property type="entry name" value="Aldolase_TIM"/>
</dbReference>
<keyword evidence="5" id="KW-0411">Iron-sulfur</keyword>
<comment type="caution">
    <text evidence="7">The sequence shown here is derived from an EMBL/GenBank/DDBJ whole genome shotgun (WGS) entry which is preliminary data.</text>
</comment>
<dbReference type="EMBL" id="JAVDQD010000003">
    <property type="protein sequence ID" value="MDR6239869.1"/>
    <property type="molecule type" value="Genomic_DNA"/>
</dbReference>
<dbReference type="InterPro" id="IPR006638">
    <property type="entry name" value="Elp3/MiaA/NifB-like_rSAM"/>
</dbReference>
<keyword evidence="2" id="KW-0949">S-adenosyl-L-methionine</keyword>
<evidence type="ECO:0000256" key="3">
    <source>
        <dbReference type="ARBA" id="ARBA00022723"/>
    </source>
</evidence>
<dbReference type="Gene3D" id="3.20.20.70">
    <property type="entry name" value="Aldolase class I"/>
    <property type="match status" value="1"/>
</dbReference>
<reference evidence="7" key="1">
    <citation type="submission" date="2023-07" db="EMBL/GenBank/DDBJ databases">
        <title>Genomic Encyclopedia of Type Strains, Phase IV (KMG-IV): sequencing the most valuable type-strain genomes for metagenomic binning, comparative biology and taxonomic classification.</title>
        <authorList>
            <person name="Goeker M."/>
        </authorList>
    </citation>
    <scope>NUCLEOTIDE SEQUENCE</scope>
    <source>
        <strain evidence="7">DSM 26174</strain>
    </source>
</reference>
<dbReference type="GO" id="GO:0051989">
    <property type="term" value="F:coproporphyrinogen dehydrogenase activity"/>
    <property type="evidence" value="ECO:0007669"/>
    <property type="project" value="UniProtKB-EC"/>
</dbReference>
<dbReference type="CDD" id="cd01335">
    <property type="entry name" value="Radical_SAM"/>
    <property type="match status" value="1"/>
</dbReference>
<dbReference type="InterPro" id="IPR058240">
    <property type="entry name" value="rSAM_sf"/>
</dbReference>
<evidence type="ECO:0000256" key="5">
    <source>
        <dbReference type="ARBA" id="ARBA00023014"/>
    </source>
</evidence>
<feature type="domain" description="Radical SAM core" evidence="6">
    <location>
        <begin position="43"/>
        <end position="280"/>
    </location>
</feature>
<keyword evidence="3" id="KW-0479">Metal-binding</keyword>
<dbReference type="RefSeq" id="WP_309939675.1">
    <property type="nucleotide sequence ID" value="NZ_AP025305.1"/>
</dbReference>